<dbReference type="Proteomes" id="UP001150238">
    <property type="component" value="Unassembled WGS sequence"/>
</dbReference>
<dbReference type="PROSITE" id="PS50088">
    <property type="entry name" value="ANK_REPEAT"/>
    <property type="match status" value="2"/>
</dbReference>
<dbReference type="EMBL" id="JANVFS010000002">
    <property type="protein sequence ID" value="KAJ4495171.1"/>
    <property type="molecule type" value="Genomic_DNA"/>
</dbReference>
<reference evidence="5" key="1">
    <citation type="submission" date="2022-08" db="EMBL/GenBank/DDBJ databases">
        <authorList>
            <consortium name="DOE Joint Genome Institute"/>
            <person name="Min B."/>
            <person name="Riley R."/>
            <person name="Sierra-Patev S."/>
            <person name="Naranjo-Ortiz M."/>
            <person name="Looney B."/>
            <person name="Konkel Z."/>
            <person name="Slot J.C."/>
            <person name="Sakamoto Y."/>
            <person name="Steenwyk J.L."/>
            <person name="Rokas A."/>
            <person name="Carro J."/>
            <person name="Camarero S."/>
            <person name="Ferreira P."/>
            <person name="Molpeceres G."/>
            <person name="Ruiz-Duenas F.J."/>
            <person name="Serrano A."/>
            <person name="Henrissat B."/>
            <person name="Drula E."/>
            <person name="Hughes K.W."/>
            <person name="Mata J.L."/>
            <person name="Ishikawa N.K."/>
            <person name="Vargas-Isla R."/>
            <person name="Ushijima S."/>
            <person name="Smith C.A."/>
            <person name="Ahrendt S."/>
            <person name="Andreopoulos W."/>
            <person name="He G."/>
            <person name="Labutti K."/>
            <person name="Lipzen A."/>
            <person name="Ng V."/>
            <person name="Sandor L."/>
            <person name="Barry K."/>
            <person name="Martinez A.T."/>
            <person name="Xiao Y."/>
            <person name="Gibbons J.G."/>
            <person name="Terashima K."/>
            <person name="Hibbett D.S."/>
            <person name="Grigoriev I.V."/>
        </authorList>
    </citation>
    <scope>NUCLEOTIDE SEQUENCE</scope>
    <source>
        <strain evidence="5">Sp2 HRB7682 ss15</strain>
    </source>
</reference>
<dbReference type="PROSITE" id="PS50297">
    <property type="entry name" value="ANK_REP_REGION"/>
    <property type="match status" value="1"/>
</dbReference>
<dbReference type="SUPFAM" id="SSF48403">
    <property type="entry name" value="Ankyrin repeat"/>
    <property type="match status" value="1"/>
</dbReference>
<dbReference type="SMART" id="SM00248">
    <property type="entry name" value="ANK"/>
    <property type="match status" value="6"/>
</dbReference>
<evidence type="ECO:0000256" key="1">
    <source>
        <dbReference type="ARBA" id="ARBA00022737"/>
    </source>
</evidence>
<accession>A0A9W9B321</accession>
<dbReference type="InterPro" id="IPR036770">
    <property type="entry name" value="Ankyrin_rpt-contain_sf"/>
</dbReference>
<gene>
    <name evidence="5" type="ORF">C8J55DRAFT_554815</name>
</gene>
<dbReference type="AlphaFoldDB" id="A0A9W9B321"/>
<dbReference type="Gene3D" id="1.25.40.20">
    <property type="entry name" value="Ankyrin repeat-containing domain"/>
    <property type="match status" value="2"/>
</dbReference>
<keyword evidence="1" id="KW-0677">Repeat</keyword>
<dbReference type="Pfam" id="PF12796">
    <property type="entry name" value="Ank_2"/>
    <property type="match status" value="1"/>
</dbReference>
<name>A0A9W9B321_9AGAR</name>
<protein>
    <submittedName>
        <fullName evidence="5">Ankyrin repeat-containing domain protein</fullName>
    </submittedName>
</protein>
<dbReference type="InterPro" id="IPR002110">
    <property type="entry name" value="Ankyrin_rpt"/>
</dbReference>
<feature type="repeat" description="ANK" evidence="3">
    <location>
        <begin position="136"/>
        <end position="168"/>
    </location>
</feature>
<keyword evidence="2 3" id="KW-0040">ANK repeat</keyword>
<feature type="compositionally biased region" description="Polar residues" evidence="4">
    <location>
        <begin position="577"/>
        <end position="602"/>
    </location>
</feature>
<evidence type="ECO:0000256" key="2">
    <source>
        <dbReference type="ARBA" id="ARBA00023043"/>
    </source>
</evidence>
<comment type="caution">
    <text evidence="5">The sequence shown here is derived from an EMBL/GenBank/DDBJ whole genome shotgun (WGS) entry which is preliminary data.</text>
</comment>
<dbReference type="Pfam" id="PF00023">
    <property type="entry name" value="Ank"/>
    <property type="match status" value="1"/>
</dbReference>
<organism evidence="5 6">
    <name type="scientific">Lentinula lateritia</name>
    <dbReference type="NCBI Taxonomy" id="40482"/>
    <lineage>
        <taxon>Eukaryota</taxon>
        <taxon>Fungi</taxon>
        <taxon>Dikarya</taxon>
        <taxon>Basidiomycota</taxon>
        <taxon>Agaricomycotina</taxon>
        <taxon>Agaricomycetes</taxon>
        <taxon>Agaricomycetidae</taxon>
        <taxon>Agaricales</taxon>
        <taxon>Marasmiineae</taxon>
        <taxon>Omphalotaceae</taxon>
        <taxon>Lentinula</taxon>
    </lineage>
</organism>
<evidence type="ECO:0000256" key="3">
    <source>
        <dbReference type="PROSITE-ProRule" id="PRU00023"/>
    </source>
</evidence>
<evidence type="ECO:0000313" key="6">
    <source>
        <dbReference type="Proteomes" id="UP001150238"/>
    </source>
</evidence>
<evidence type="ECO:0000313" key="5">
    <source>
        <dbReference type="EMBL" id="KAJ4495171.1"/>
    </source>
</evidence>
<feature type="region of interest" description="Disordered" evidence="4">
    <location>
        <begin position="577"/>
        <end position="609"/>
    </location>
</feature>
<feature type="repeat" description="ANK" evidence="3">
    <location>
        <begin position="361"/>
        <end position="394"/>
    </location>
</feature>
<reference evidence="5" key="2">
    <citation type="journal article" date="2023" name="Proc. Natl. Acad. Sci. U.S.A.">
        <title>A global phylogenomic analysis of the shiitake genus Lentinula.</title>
        <authorList>
            <person name="Sierra-Patev S."/>
            <person name="Min B."/>
            <person name="Naranjo-Ortiz M."/>
            <person name="Looney B."/>
            <person name="Konkel Z."/>
            <person name="Slot J.C."/>
            <person name="Sakamoto Y."/>
            <person name="Steenwyk J.L."/>
            <person name="Rokas A."/>
            <person name="Carro J."/>
            <person name="Camarero S."/>
            <person name="Ferreira P."/>
            <person name="Molpeceres G."/>
            <person name="Ruiz-Duenas F.J."/>
            <person name="Serrano A."/>
            <person name="Henrissat B."/>
            <person name="Drula E."/>
            <person name="Hughes K.W."/>
            <person name="Mata J.L."/>
            <person name="Ishikawa N.K."/>
            <person name="Vargas-Isla R."/>
            <person name="Ushijima S."/>
            <person name="Smith C.A."/>
            <person name="Donoghue J."/>
            <person name="Ahrendt S."/>
            <person name="Andreopoulos W."/>
            <person name="He G."/>
            <person name="LaButti K."/>
            <person name="Lipzen A."/>
            <person name="Ng V."/>
            <person name="Riley R."/>
            <person name="Sandor L."/>
            <person name="Barry K."/>
            <person name="Martinez A.T."/>
            <person name="Xiao Y."/>
            <person name="Gibbons J.G."/>
            <person name="Terashima K."/>
            <person name="Grigoriev I.V."/>
            <person name="Hibbett D."/>
        </authorList>
    </citation>
    <scope>NUCLEOTIDE SEQUENCE</scope>
    <source>
        <strain evidence="5">Sp2 HRB7682 ss15</strain>
    </source>
</reference>
<evidence type="ECO:0000256" key="4">
    <source>
        <dbReference type="SAM" id="MobiDB-lite"/>
    </source>
</evidence>
<dbReference type="PANTHER" id="PTHR24198:SF165">
    <property type="entry name" value="ANKYRIN REPEAT-CONTAINING PROTEIN-RELATED"/>
    <property type="match status" value="1"/>
</dbReference>
<proteinExistence type="predicted"/>
<sequence>MTSVYSSTLSSDNFGLQFWALGGDDEGVQDAINAGANINATDASGRTALMCAVAGKHWSNISFAHDESFMTSSRLKVVDILLRRPEVSLSTLNAPQDAFNDATPLGMAAWLNIPEAVRVLLRSSLDCVAVDGTDMHGSTPLMYAARDGHVDIVKLLLQHGARPDLRALNHRSAIQYAISHPQVLYLCETMLRQHRLHEWKFTNKNGSPTDSDDLFERVASSLAFIPTFDNFPQPLEGTSHSKTTDTILQCLRSNPQELCSTLFSAHTTQTSFLPPLVNNRDGNGWSPIHHCASASEPSIRVLDTLYCAGADVALFTEHEHYTALHCFAFSDHATYAFDELYQYVYHLVHDLRAPLSARDKQGNTCIHIAAEHGYSIEVLRALLECDSSYFVRDLCNAKGLTAWEVAKPQYRTAFSDTNLSRPGSSLSTNTLRPAHYSIESYMEPESIADRKHASRLPTSKLDIFSTATRLIDNLRISSPSIHHDFDIRHTEHLESLVIEMEQLQRTIIDHFQVRMQQVSDILKDMEDDAHETAVLLESVAHSVDAKLQERGLQPWTRIRMSEDSEITCVNDRFSNSRGLKTKSSLSIPKSLDSTTSSANGSAIASAEKKATPSTTSRFVAWIKRKTSANALAKVSNPSPTILQKDAPEQTFNDRGESDFNNMMHTSIESALRTSVFPLSAAGRDLESLRESIASARKLLRSAAQSISRADRVLNRALETRRAMIGTLRKEDDLFIHSNSLSNKSSLASIASISTIASQVSAGNTSFSGILAESDDEETRAIRRLLLRKIDARHNGVLDEIEKTSRWLLVIKDIVQGVKRRTYV</sequence>
<dbReference type="PANTHER" id="PTHR24198">
    <property type="entry name" value="ANKYRIN REPEAT AND PROTEIN KINASE DOMAIN-CONTAINING PROTEIN"/>
    <property type="match status" value="1"/>
</dbReference>